<evidence type="ECO:0000313" key="2">
    <source>
        <dbReference type="Proteomes" id="UP000242610"/>
    </source>
</evidence>
<dbReference type="EMBL" id="FMBL01000001">
    <property type="protein sequence ID" value="SCC79041.1"/>
    <property type="molecule type" value="Genomic_DNA"/>
</dbReference>
<accession>A0A1C4H2F5</accession>
<proteinExistence type="predicted"/>
<sequence>MFKRLFWVSVGAVLGVIAVSKAEAYVRANTPDKARQFLLGPDQDHVMQRSLRGLFEEFNATRIAREEQLNAQYADRLS</sequence>
<dbReference type="OrthoDB" id="3243054at2"/>
<protein>
    <submittedName>
        <fullName evidence="1">Uncharacterized protein</fullName>
    </submittedName>
</protein>
<dbReference type="AlphaFoldDB" id="A0A1C4H2F5"/>
<dbReference type="STRING" id="1505727.GA0061077_0546"/>
<evidence type="ECO:0000313" key="1">
    <source>
        <dbReference type="EMBL" id="SCC79041.1"/>
    </source>
</evidence>
<gene>
    <name evidence="1" type="ORF">GA0061077_0546</name>
</gene>
<keyword evidence="2" id="KW-1185">Reference proteome</keyword>
<name>A0A1C4H2F5_9BIFI</name>
<dbReference type="Proteomes" id="UP000242610">
    <property type="component" value="Unassembled WGS sequence"/>
</dbReference>
<reference evidence="2" key="1">
    <citation type="submission" date="2016-08" db="EMBL/GenBank/DDBJ databases">
        <authorList>
            <person name="Varghese N."/>
            <person name="Submissions Spin"/>
        </authorList>
    </citation>
    <scope>NUCLEOTIDE SEQUENCE [LARGE SCALE GENOMIC DNA]</scope>
    <source>
        <strain evidence="2">R-52791</strain>
    </source>
</reference>
<organism evidence="1 2">
    <name type="scientific">Bifidobacterium commune</name>
    <dbReference type="NCBI Taxonomy" id="1505727"/>
    <lineage>
        <taxon>Bacteria</taxon>
        <taxon>Bacillati</taxon>
        <taxon>Actinomycetota</taxon>
        <taxon>Actinomycetes</taxon>
        <taxon>Bifidobacteriales</taxon>
        <taxon>Bifidobacteriaceae</taxon>
        <taxon>Bifidobacterium</taxon>
    </lineage>
</organism>
<dbReference type="RefSeq" id="WP_091847362.1">
    <property type="nucleotide sequence ID" value="NZ_FMBL01000001.1"/>
</dbReference>